<dbReference type="Gene3D" id="3.30.200.20">
    <property type="entry name" value="Phosphorylase Kinase, domain 1"/>
    <property type="match status" value="1"/>
</dbReference>
<dbReference type="GO" id="GO:0005634">
    <property type="term" value="C:nucleus"/>
    <property type="evidence" value="ECO:0007669"/>
    <property type="project" value="TreeGrafter"/>
</dbReference>
<evidence type="ECO:0000313" key="15">
    <source>
        <dbReference type="Proteomes" id="UP000198287"/>
    </source>
</evidence>
<dbReference type="Proteomes" id="UP000198287">
    <property type="component" value="Unassembled WGS sequence"/>
</dbReference>
<evidence type="ECO:0000256" key="8">
    <source>
        <dbReference type="ARBA" id="ARBA00037982"/>
    </source>
</evidence>
<dbReference type="GO" id="GO:0017148">
    <property type="term" value="P:negative regulation of translation"/>
    <property type="evidence" value="ECO:0007669"/>
    <property type="project" value="UniProtKB-KW"/>
</dbReference>
<keyword evidence="6 11" id="KW-0067">ATP-binding</keyword>
<dbReference type="SUPFAM" id="SSF56112">
    <property type="entry name" value="Protein kinase-like (PK-like)"/>
    <property type="match status" value="1"/>
</dbReference>
<dbReference type="GO" id="GO:0005737">
    <property type="term" value="C:cytoplasm"/>
    <property type="evidence" value="ECO:0007669"/>
    <property type="project" value="TreeGrafter"/>
</dbReference>
<evidence type="ECO:0000256" key="2">
    <source>
        <dbReference type="ARBA" id="ARBA00022527"/>
    </source>
</evidence>
<accession>A0A226E047</accession>
<dbReference type="InterPro" id="IPR011009">
    <property type="entry name" value="Kinase-like_dom_sf"/>
</dbReference>
<dbReference type="STRING" id="158441.A0A226E047"/>
<gene>
    <name evidence="14" type="ORF">Fcan01_15447</name>
</gene>
<dbReference type="PROSITE" id="PS50011">
    <property type="entry name" value="PROTEIN_KINASE_DOM"/>
    <property type="match status" value="1"/>
</dbReference>
<comment type="similarity">
    <text evidence="8">Belongs to the protein kinase superfamily. Ser/Thr protein kinase family. GCN2 subfamily.</text>
</comment>
<dbReference type="PANTHER" id="PTHR11042">
    <property type="entry name" value="EUKARYOTIC TRANSLATION INITIATION FACTOR 2-ALPHA KINASE EIF2-ALPHA KINASE -RELATED"/>
    <property type="match status" value="1"/>
</dbReference>
<protein>
    <recommendedName>
        <fullName evidence="1">non-specific serine/threonine protein kinase</fullName>
        <ecNumber evidence="1">2.7.11.1</ecNumber>
    </recommendedName>
</protein>
<proteinExistence type="inferred from homology"/>
<evidence type="ECO:0000313" key="14">
    <source>
        <dbReference type="EMBL" id="OXA49836.1"/>
    </source>
</evidence>
<dbReference type="InterPro" id="IPR017441">
    <property type="entry name" value="Protein_kinase_ATP_BS"/>
</dbReference>
<keyword evidence="7" id="KW-0652">Protein synthesis inhibitor</keyword>
<dbReference type="GO" id="GO:0004694">
    <property type="term" value="F:eukaryotic translation initiation factor 2alpha kinase activity"/>
    <property type="evidence" value="ECO:0007669"/>
    <property type="project" value="TreeGrafter"/>
</dbReference>
<dbReference type="PROSITE" id="PS00107">
    <property type="entry name" value="PROTEIN_KINASE_ATP"/>
    <property type="match status" value="1"/>
</dbReference>
<keyword evidence="2 12" id="KW-0723">Serine/threonine-protein kinase</keyword>
<feature type="domain" description="Protein kinase" evidence="13">
    <location>
        <begin position="23"/>
        <end position="214"/>
    </location>
</feature>
<evidence type="ECO:0000256" key="3">
    <source>
        <dbReference type="ARBA" id="ARBA00022679"/>
    </source>
</evidence>
<evidence type="ECO:0000256" key="10">
    <source>
        <dbReference type="ARBA" id="ARBA00048977"/>
    </source>
</evidence>
<dbReference type="InterPro" id="IPR050339">
    <property type="entry name" value="CC_SR_Kinase"/>
</dbReference>
<evidence type="ECO:0000256" key="11">
    <source>
        <dbReference type="PROSITE-ProRule" id="PRU10141"/>
    </source>
</evidence>
<evidence type="ECO:0000256" key="6">
    <source>
        <dbReference type="ARBA" id="ARBA00022840"/>
    </source>
</evidence>
<keyword evidence="15" id="KW-1185">Reference proteome</keyword>
<evidence type="ECO:0000259" key="13">
    <source>
        <dbReference type="PROSITE" id="PS50011"/>
    </source>
</evidence>
<comment type="catalytic activity">
    <reaction evidence="9">
        <text>L-threonyl-[protein] + ATP = O-phospho-L-threonyl-[protein] + ADP + H(+)</text>
        <dbReference type="Rhea" id="RHEA:46608"/>
        <dbReference type="Rhea" id="RHEA-COMP:11060"/>
        <dbReference type="Rhea" id="RHEA-COMP:11605"/>
        <dbReference type="ChEBI" id="CHEBI:15378"/>
        <dbReference type="ChEBI" id="CHEBI:30013"/>
        <dbReference type="ChEBI" id="CHEBI:30616"/>
        <dbReference type="ChEBI" id="CHEBI:61977"/>
        <dbReference type="ChEBI" id="CHEBI:456216"/>
        <dbReference type="EC" id="2.7.11.1"/>
    </reaction>
    <physiologicalReaction direction="left-to-right" evidence="9">
        <dbReference type="Rhea" id="RHEA:46609"/>
    </physiologicalReaction>
</comment>
<dbReference type="PROSITE" id="PS00108">
    <property type="entry name" value="PROTEIN_KINASE_ST"/>
    <property type="match status" value="1"/>
</dbReference>
<evidence type="ECO:0000256" key="12">
    <source>
        <dbReference type="RuleBase" id="RU000304"/>
    </source>
</evidence>
<evidence type="ECO:0000256" key="4">
    <source>
        <dbReference type="ARBA" id="ARBA00022741"/>
    </source>
</evidence>
<evidence type="ECO:0000256" key="1">
    <source>
        <dbReference type="ARBA" id="ARBA00012513"/>
    </source>
</evidence>
<comment type="catalytic activity">
    <reaction evidence="10">
        <text>L-seryl-[protein] + ATP = O-phospho-L-seryl-[protein] + ADP + H(+)</text>
        <dbReference type="Rhea" id="RHEA:17989"/>
        <dbReference type="Rhea" id="RHEA-COMP:9863"/>
        <dbReference type="Rhea" id="RHEA-COMP:11604"/>
        <dbReference type="ChEBI" id="CHEBI:15378"/>
        <dbReference type="ChEBI" id="CHEBI:29999"/>
        <dbReference type="ChEBI" id="CHEBI:30616"/>
        <dbReference type="ChEBI" id="CHEBI:83421"/>
        <dbReference type="ChEBI" id="CHEBI:456216"/>
        <dbReference type="EC" id="2.7.11.1"/>
    </reaction>
    <physiologicalReaction direction="left-to-right" evidence="10">
        <dbReference type="Rhea" id="RHEA:17990"/>
    </physiologicalReaction>
</comment>
<evidence type="ECO:0000256" key="7">
    <source>
        <dbReference type="ARBA" id="ARBA00023193"/>
    </source>
</evidence>
<keyword evidence="3" id="KW-0808">Transferase</keyword>
<sequence>MGSNLLQNHATTRTSITEYLSSLQFESCLGSGAFGLVLKATNREHGSQTAVKFILRPEMEGTEQKQILRECSFKTLDHHENIVKVMHTIEDVFTLSLINDILPDKLFTNAAQKMVKDLFLARLTRPMELPGVLIQMELCGETLRQWLYQKHDKSDSLVHHQQYAIVKNLIDGLVHLHKNKILHRDLKPENIMFSKTGFILPVKIGDFGLSRHLH</sequence>
<dbReference type="AlphaFoldDB" id="A0A226E047"/>
<evidence type="ECO:0000256" key="5">
    <source>
        <dbReference type="ARBA" id="ARBA00022777"/>
    </source>
</evidence>
<dbReference type="PANTHER" id="PTHR11042:SF160">
    <property type="entry name" value="EUKARYOTIC TRANSLATION INITIATION FACTOR 2-ALPHA KINASE 1"/>
    <property type="match status" value="1"/>
</dbReference>
<dbReference type="Pfam" id="PF00069">
    <property type="entry name" value="Pkinase"/>
    <property type="match status" value="1"/>
</dbReference>
<keyword evidence="5 14" id="KW-0418">Kinase</keyword>
<comment type="caution">
    <text evidence="14">The sequence shown here is derived from an EMBL/GenBank/DDBJ whole genome shotgun (WGS) entry which is preliminary data.</text>
</comment>
<keyword evidence="4 11" id="KW-0547">Nucleotide-binding</keyword>
<dbReference type="SMART" id="SM00220">
    <property type="entry name" value="S_TKc"/>
    <property type="match status" value="1"/>
</dbReference>
<reference evidence="14 15" key="1">
    <citation type="submission" date="2015-12" db="EMBL/GenBank/DDBJ databases">
        <title>The genome of Folsomia candida.</title>
        <authorList>
            <person name="Faddeeva A."/>
            <person name="Derks M.F."/>
            <person name="Anvar Y."/>
            <person name="Smit S."/>
            <person name="Van Straalen N."/>
            <person name="Roelofs D."/>
        </authorList>
    </citation>
    <scope>NUCLEOTIDE SEQUENCE [LARGE SCALE GENOMIC DNA]</scope>
    <source>
        <strain evidence="14 15">VU population</strain>
        <tissue evidence="14">Whole body</tissue>
    </source>
</reference>
<dbReference type="Gene3D" id="1.10.510.10">
    <property type="entry name" value="Transferase(Phosphotransferase) domain 1"/>
    <property type="match status" value="1"/>
</dbReference>
<organism evidence="14 15">
    <name type="scientific">Folsomia candida</name>
    <name type="common">Springtail</name>
    <dbReference type="NCBI Taxonomy" id="158441"/>
    <lineage>
        <taxon>Eukaryota</taxon>
        <taxon>Metazoa</taxon>
        <taxon>Ecdysozoa</taxon>
        <taxon>Arthropoda</taxon>
        <taxon>Hexapoda</taxon>
        <taxon>Collembola</taxon>
        <taxon>Entomobryomorpha</taxon>
        <taxon>Isotomoidea</taxon>
        <taxon>Isotomidae</taxon>
        <taxon>Proisotominae</taxon>
        <taxon>Folsomia</taxon>
    </lineage>
</organism>
<feature type="binding site" evidence="11">
    <location>
        <position position="52"/>
    </location>
    <ligand>
        <name>ATP</name>
        <dbReference type="ChEBI" id="CHEBI:30616"/>
    </ligand>
</feature>
<dbReference type="InterPro" id="IPR008271">
    <property type="entry name" value="Ser/Thr_kinase_AS"/>
</dbReference>
<evidence type="ECO:0000256" key="9">
    <source>
        <dbReference type="ARBA" id="ARBA00048659"/>
    </source>
</evidence>
<name>A0A226E047_FOLCA</name>
<dbReference type="EMBL" id="LNIX01000010">
    <property type="protein sequence ID" value="OXA49836.1"/>
    <property type="molecule type" value="Genomic_DNA"/>
</dbReference>
<dbReference type="GO" id="GO:0005524">
    <property type="term" value="F:ATP binding"/>
    <property type="evidence" value="ECO:0007669"/>
    <property type="project" value="UniProtKB-UniRule"/>
</dbReference>
<dbReference type="EC" id="2.7.11.1" evidence="1"/>
<dbReference type="InterPro" id="IPR000719">
    <property type="entry name" value="Prot_kinase_dom"/>
</dbReference>